<sequence>MKYEKVNNKKRKKMSYFNGTLILLKDKKDPKLFMLDFNENLKSIDVLFQKSNYETIIFNDSRNEEEKEPIELNKSMTHEHIINLVCSWKGLGLLTYRHQDFEYEVWINYLTWDDEYIYGFVLFFAPKDTIYEDNRHEKLIFKISEFVDYKYVVGDINEESKNYISMEEDLDEIEEHILKSSFEIDSRNW</sequence>
<dbReference type="Proteomes" id="UP000184518">
    <property type="component" value="Unassembled WGS sequence"/>
</dbReference>
<evidence type="ECO:0000313" key="1">
    <source>
        <dbReference type="EMBL" id="SHG69611.1"/>
    </source>
</evidence>
<dbReference type="STRING" id="1416778.SAMN05443633_12054"/>
<keyword evidence="2" id="KW-1185">Reference proteome</keyword>
<dbReference type="EMBL" id="FQUT01000020">
    <property type="protein sequence ID" value="SHG69611.1"/>
    <property type="molecule type" value="Genomic_DNA"/>
</dbReference>
<accession>A0A1M5LX78</accession>
<dbReference type="AlphaFoldDB" id="A0A1M5LX78"/>
<organism evidence="1 2">
    <name type="scientific">Chryseobacterium arachidis</name>
    <dbReference type="NCBI Taxonomy" id="1416778"/>
    <lineage>
        <taxon>Bacteria</taxon>
        <taxon>Pseudomonadati</taxon>
        <taxon>Bacteroidota</taxon>
        <taxon>Flavobacteriia</taxon>
        <taxon>Flavobacteriales</taxon>
        <taxon>Weeksellaceae</taxon>
        <taxon>Chryseobacterium group</taxon>
        <taxon>Chryseobacterium</taxon>
    </lineage>
</organism>
<proteinExistence type="predicted"/>
<protein>
    <submittedName>
        <fullName evidence="1">Uncharacterized protein</fullName>
    </submittedName>
</protein>
<name>A0A1M5LX78_9FLAO</name>
<gene>
    <name evidence="1" type="ORF">SAMN05443633_12054</name>
</gene>
<evidence type="ECO:0000313" key="2">
    <source>
        <dbReference type="Proteomes" id="UP000184518"/>
    </source>
</evidence>
<reference evidence="2" key="1">
    <citation type="submission" date="2016-11" db="EMBL/GenBank/DDBJ databases">
        <authorList>
            <person name="Varghese N."/>
            <person name="Submissions S."/>
        </authorList>
    </citation>
    <scope>NUCLEOTIDE SEQUENCE [LARGE SCALE GENOMIC DNA]</scope>
    <source>
        <strain evidence="2">DSM 27619</strain>
    </source>
</reference>